<keyword evidence="2" id="KW-1185">Reference proteome</keyword>
<protein>
    <submittedName>
        <fullName evidence="1">Uncharacterized protein</fullName>
    </submittedName>
</protein>
<gene>
    <name evidence="1" type="ORF">BTO16_03205</name>
</gene>
<proteinExistence type="predicted"/>
<dbReference type="AlphaFoldDB" id="A0A2S7WVL8"/>
<sequence>MHQNLKTTFSLDLENQWQTLIASKSYGTFFTLHGKFKYKTGTKEPINCDLYIQNFSGLITIGIDHVNTQIKLIHDPLMGKPCFVMYVTLKALHANDTVYNKEVQLFNNLSGHLSANEFSKEYNLKIEILYSKLNGFNKDDLKSSTIVDLNYKRDGESLLKNTFSEPLNEDTKTQLYKNYFNSNDDVTILEEQELAFDGRKTMRTRNFQEETIDKIKLSNGDIHDVIKPYPCYLSYVQFV</sequence>
<organism evidence="1 2">
    <name type="scientific">Polaribacter glomeratus</name>
    <dbReference type="NCBI Taxonomy" id="102"/>
    <lineage>
        <taxon>Bacteria</taxon>
        <taxon>Pseudomonadati</taxon>
        <taxon>Bacteroidota</taxon>
        <taxon>Flavobacteriia</taxon>
        <taxon>Flavobacteriales</taxon>
        <taxon>Flavobacteriaceae</taxon>
    </lineage>
</organism>
<dbReference type="EMBL" id="MSCM01000001">
    <property type="protein sequence ID" value="PQJ81635.1"/>
    <property type="molecule type" value="Genomic_DNA"/>
</dbReference>
<dbReference type="Proteomes" id="UP000239068">
    <property type="component" value="Unassembled WGS sequence"/>
</dbReference>
<dbReference type="OrthoDB" id="1449420at2"/>
<comment type="caution">
    <text evidence="1">The sequence shown here is derived from an EMBL/GenBank/DDBJ whole genome shotgun (WGS) entry which is preliminary data.</text>
</comment>
<dbReference type="RefSeq" id="WP_105020207.1">
    <property type="nucleotide sequence ID" value="NZ_MSCM01000001.1"/>
</dbReference>
<evidence type="ECO:0000313" key="2">
    <source>
        <dbReference type="Proteomes" id="UP000239068"/>
    </source>
</evidence>
<name>A0A2S7WVL8_9FLAO</name>
<accession>A0A2S7WVL8</accession>
<reference evidence="1 2" key="1">
    <citation type="submission" date="2016-12" db="EMBL/GenBank/DDBJ databases">
        <title>Trade-off between light-utilization and light-protection in marine flavobacteria.</title>
        <authorList>
            <person name="Kumagai Y."/>
            <person name="Yoshizawa S."/>
            <person name="Kogure K."/>
            <person name="Iwasaki W."/>
        </authorList>
    </citation>
    <scope>NUCLEOTIDE SEQUENCE [LARGE SCALE GENOMIC DNA]</scope>
    <source>
        <strain evidence="1 2">ATCC 43844</strain>
    </source>
</reference>
<evidence type="ECO:0000313" key="1">
    <source>
        <dbReference type="EMBL" id="PQJ81635.1"/>
    </source>
</evidence>